<evidence type="ECO:0000313" key="3">
    <source>
        <dbReference type="Proteomes" id="UP000198953"/>
    </source>
</evidence>
<feature type="signal peptide" evidence="1">
    <location>
        <begin position="1"/>
        <end position="23"/>
    </location>
</feature>
<organism evidence="2 3">
    <name type="scientific">Nonomuraea pusilla</name>
    <dbReference type="NCBI Taxonomy" id="46177"/>
    <lineage>
        <taxon>Bacteria</taxon>
        <taxon>Bacillati</taxon>
        <taxon>Actinomycetota</taxon>
        <taxon>Actinomycetes</taxon>
        <taxon>Streptosporangiales</taxon>
        <taxon>Streptosporangiaceae</taxon>
        <taxon>Nonomuraea</taxon>
    </lineage>
</organism>
<proteinExistence type="predicted"/>
<evidence type="ECO:0000256" key="1">
    <source>
        <dbReference type="SAM" id="SignalP"/>
    </source>
</evidence>
<name>A0A1H7GPH1_9ACTN</name>
<dbReference type="PROSITE" id="PS51257">
    <property type="entry name" value="PROKAR_LIPOPROTEIN"/>
    <property type="match status" value="1"/>
</dbReference>
<evidence type="ECO:0008006" key="4">
    <source>
        <dbReference type="Google" id="ProtNLM"/>
    </source>
</evidence>
<keyword evidence="1" id="KW-0732">Signal</keyword>
<dbReference type="AlphaFoldDB" id="A0A1H7GPH1"/>
<dbReference type="OrthoDB" id="3530694at2"/>
<keyword evidence="3" id="KW-1185">Reference proteome</keyword>
<evidence type="ECO:0000313" key="2">
    <source>
        <dbReference type="EMBL" id="SEK39934.1"/>
    </source>
</evidence>
<dbReference type="RefSeq" id="WP_055508236.1">
    <property type="nucleotide sequence ID" value="NZ_BBZG01000005.1"/>
</dbReference>
<dbReference type="EMBL" id="FOBF01000001">
    <property type="protein sequence ID" value="SEK39934.1"/>
    <property type="molecule type" value="Genomic_DNA"/>
</dbReference>
<accession>A0A1H7GPH1</accession>
<reference evidence="2 3" key="1">
    <citation type="submission" date="2016-10" db="EMBL/GenBank/DDBJ databases">
        <authorList>
            <person name="de Groot N.N."/>
        </authorList>
    </citation>
    <scope>NUCLEOTIDE SEQUENCE [LARGE SCALE GENOMIC DNA]</scope>
    <source>
        <strain evidence="2 3">DSM 43357</strain>
    </source>
</reference>
<dbReference type="Proteomes" id="UP000198953">
    <property type="component" value="Unassembled WGS sequence"/>
</dbReference>
<dbReference type="STRING" id="46177.SAMN05660976_00453"/>
<protein>
    <recommendedName>
        <fullName evidence="4">GerMN domain-containing protein</fullName>
    </recommendedName>
</protein>
<feature type="chain" id="PRO_5039339086" description="GerMN domain-containing protein" evidence="1">
    <location>
        <begin position="24"/>
        <end position="172"/>
    </location>
</feature>
<sequence>MRPRTLLTAAALCATLAGLSACGISPTDVEDRGAAPTIHVPPPSKTIFLIRNGELTKEPADVGNNTVGSLLGALFAASTEPLTDGRDTALRGFALVRIKDSLNPITRDEVQLPRTSTLTVYIKGEGTLSKLGKAQIVCTAQQDAAFEEVKIVRENDDRPPTSEGRYICGDLK</sequence>
<gene>
    <name evidence="2" type="ORF">SAMN05660976_00453</name>
</gene>